<dbReference type="PANTHER" id="PTHR42791">
    <property type="entry name" value="GNAT FAMILY ACETYLTRANSFERASE"/>
    <property type="match status" value="1"/>
</dbReference>
<dbReference type="InterPro" id="IPR052523">
    <property type="entry name" value="Trichothecene_AcTrans"/>
</dbReference>
<dbReference type="InterPro" id="IPR000182">
    <property type="entry name" value="GNAT_dom"/>
</dbReference>
<proteinExistence type="predicted"/>
<dbReference type="EMBL" id="JAPFFF010000004">
    <property type="protein sequence ID" value="KAK8892898.1"/>
    <property type="molecule type" value="Genomic_DNA"/>
</dbReference>
<feature type="domain" description="N-acetyltransferase" evidence="1">
    <location>
        <begin position="137"/>
        <end position="216"/>
    </location>
</feature>
<accession>A0ABR2KP13</accession>
<keyword evidence="3" id="KW-1185">Reference proteome</keyword>
<evidence type="ECO:0000313" key="3">
    <source>
        <dbReference type="Proteomes" id="UP001470230"/>
    </source>
</evidence>
<sequence length="216" mass="25061">MMKPYSKTEAIRHLEKCGLYIMKPDNIDRFISCGVEAFSGSTLYNYFFHGKDFHQKVTLAIESLIKTTGEKGLLYADSEKVNGYAQWFPPGFSGNSLWSYIHSGGWKYLFLSDFFETLHRVDYVENFSFKRKAEITDNQDVFLYNLAVKPSMQRKGIAKKLVRPMLEYASSIGRPCYCETFEPVNIPIYKHMGFKQLRSTKLVGTPETHYPMFFKV</sequence>
<protein>
    <recommendedName>
        <fullName evidence="1">N-acetyltransferase domain-containing protein</fullName>
    </recommendedName>
</protein>
<dbReference type="Proteomes" id="UP001470230">
    <property type="component" value="Unassembled WGS sequence"/>
</dbReference>
<comment type="caution">
    <text evidence="2">The sequence shown here is derived from an EMBL/GenBank/DDBJ whole genome shotgun (WGS) entry which is preliminary data.</text>
</comment>
<evidence type="ECO:0000259" key="1">
    <source>
        <dbReference type="PROSITE" id="PS51186"/>
    </source>
</evidence>
<dbReference type="Pfam" id="PF00583">
    <property type="entry name" value="Acetyltransf_1"/>
    <property type="match status" value="1"/>
</dbReference>
<name>A0ABR2KP13_9EUKA</name>
<dbReference type="PANTHER" id="PTHR42791:SF1">
    <property type="entry name" value="N-ACETYLTRANSFERASE DOMAIN-CONTAINING PROTEIN"/>
    <property type="match status" value="1"/>
</dbReference>
<gene>
    <name evidence="2" type="ORF">M9Y10_030149</name>
</gene>
<dbReference type="CDD" id="cd04301">
    <property type="entry name" value="NAT_SF"/>
    <property type="match status" value="1"/>
</dbReference>
<organism evidence="2 3">
    <name type="scientific">Tritrichomonas musculus</name>
    <dbReference type="NCBI Taxonomy" id="1915356"/>
    <lineage>
        <taxon>Eukaryota</taxon>
        <taxon>Metamonada</taxon>
        <taxon>Parabasalia</taxon>
        <taxon>Tritrichomonadida</taxon>
        <taxon>Tritrichomonadidae</taxon>
        <taxon>Tritrichomonas</taxon>
    </lineage>
</organism>
<reference evidence="2 3" key="1">
    <citation type="submission" date="2024-04" db="EMBL/GenBank/DDBJ databases">
        <title>Tritrichomonas musculus Genome.</title>
        <authorList>
            <person name="Alves-Ferreira E."/>
            <person name="Grigg M."/>
            <person name="Lorenzi H."/>
            <person name="Galac M."/>
        </authorList>
    </citation>
    <scope>NUCLEOTIDE SEQUENCE [LARGE SCALE GENOMIC DNA]</scope>
    <source>
        <strain evidence="2 3">EAF2021</strain>
    </source>
</reference>
<dbReference type="Gene3D" id="3.40.630.30">
    <property type="match status" value="1"/>
</dbReference>
<evidence type="ECO:0000313" key="2">
    <source>
        <dbReference type="EMBL" id="KAK8892898.1"/>
    </source>
</evidence>
<dbReference type="InterPro" id="IPR016181">
    <property type="entry name" value="Acyl_CoA_acyltransferase"/>
</dbReference>
<dbReference type="SUPFAM" id="SSF55729">
    <property type="entry name" value="Acyl-CoA N-acyltransferases (Nat)"/>
    <property type="match status" value="1"/>
</dbReference>
<dbReference type="PROSITE" id="PS51186">
    <property type="entry name" value="GNAT"/>
    <property type="match status" value="1"/>
</dbReference>